<dbReference type="EMBL" id="FOBS01000005">
    <property type="protein sequence ID" value="SEM16058.1"/>
    <property type="molecule type" value="Genomic_DNA"/>
</dbReference>
<dbReference type="STRING" id="43775.SAMN04489760_105152"/>
<protein>
    <submittedName>
        <fullName evidence="1">Uncharacterized protein</fullName>
    </submittedName>
</protein>
<accession>A0A1H7W4Z1</accession>
<name>A0A1H7W4Z1_9BACT</name>
<sequence>MYLTGFVHRKELFQIAERWFRGQPESTDARRLTEILITDGFILGETLEDLTDFLVGDLHQQPGAYKAQRITLKGELRNTLLKSRKNLTPRIRELLSAYSRNPDYFYQDAPINGVMYLSDAGELLAVFRIKRPRRVAEKANRRIASWLFSIVQSEAKKLAKKRARRMGVPLSLLLTPEEEMVQEFARAEEIISHKFISGEISFEPGPLTINDVGGIKIVGSPDELARIEDLLSRCENCEVVERECLQGLYNAVNLIVEVPWNREQVCKRYEEKKWWKHVGYRGLSEAYLSRGLEFLLGDAADTIRLEVILTTFPDLVESELGNSIHEKRIITQRDNKDYKGNIPLNIEFLVEYLFAVGFSPSIEVSPIPIHLWGRYLPDTLFSHIRRLHNVPPQDLFY</sequence>
<dbReference type="AlphaFoldDB" id="A0A1H7W4Z1"/>
<reference evidence="1 2" key="1">
    <citation type="submission" date="2016-10" db="EMBL/GenBank/DDBJ databases">
        <authorList>
            <person name="de Groot N.N."/>
        </authorList>
    </citation>
    <scope>NUCLEOTIDE SEQUENCE [LARGE SCALE GENOMIC DNA]</scope>
    <source>
        <strain evidence="1 2">DSM 8423</strain>
    </source>
</reference>
<evidence type="ECO:0000313" key="1">
    <source>
        <dbReference type="EMBL" id="SEM16058.1"/>
    </source>
</evidence>
<gene>
    <name evidence="1" type="ORF">SAMN04489760_105152</name>
</gene>
<dbReference type="OrthoDB" id="5431608at2"/>
<dbReference type="RefSeq" id="WP_093882678.1">
    <property type="nucleotide sequence ID" value="NZ_FOBS01000005.1"/>
</dbReference>
<dbReference type="Proteomes" id="UP000198744">
    <property type="component" value="Unassembled WGS sequence"/>
</dbReference>
<evidence type="ECO:0000313" key="2">
    <source>
        <dbReference type="Proteomes" id="UP000198744"/>
    </source>
</evidence>
<proteinExistence type="predicted"/>
<organism evidence="1 2">
    <name type="scientific">Syntrophus gentianae</name>
    <dbReference type="NCBI Taxonomy" id="43775"/>
    <lineage>
        <taxon>Bacteria</taxon>
        <taxon>Pseudomonadati</taxon>
        <taxon>Thermodesulfobacteriota</taxon>
        <taxon>Syntrophia</taxon>
        <taxon>Syntrophales</taxon>
        <taxon>Syntrophaceae</taxon>
        <taxon>Syntrophus</taxon>
    </lineage>
</organism>
<keyword evidence="2" id="KW-1185">Reference proteome</keyword>